<dbReference type="GO" id="GO:0003677">
    <property type="term" value="F:DNA binding"/>
    <property type="evidence" value="ECO:0007669"/>
    <property type="project" value="InterPro"/>
</dbReference>
<proteinExistence type="predicted"/>
<organism evidence="3 4">
    <name type="scientific">Gemmata obscuriglobus</name>
    <dbReference type="NCBI Taxonomy" id="114"/>
    <lineage>
        <taxon>Bacteria</taxon>
        <taxon>Pseudomonadati</taxon>
        <taxon>Planctomycetota</taxon>
        <taxon>Planctomycetia</taxon>
        <taxon>Gemmatales</taxon>
        <taxon>Gemmataceae</taxon>
        <taxon>Gemmata</taxon>
    </lineage>
</organism>
<reference evidence="3 4" key="1">
    <citation type="submission" date="2018-01" db="EMBL/GenBank/DDBJ databases">
        <title>G. obscuriglobus.</title>
        <authorList>
            <person name="Franke J."/>
            <person name="Blomberg W."/>
            <person name="Selmecki A."/>
        </authorList>
    </citation>
    <scope>NUCLEOTIDE SEQUENCE [LARGE SCALE GENOMIC DNA]</scope>
    <source>
        <strain evidence="3 4">DSM 5831</strain>
    </source>
</reference>
<dbReference type="CDD" id="cd00093">
    <property type="entry name" value="HTH_XRE"/>
    <property type="match status" value="1"/>
</dbReference>
<protein>
    <submittedName>
        <fullName evidence="3">XRE family transcriptional regulator</fullName>
    </submittedName>
</protein>
<evidence type="ECO:0000256" key="1">
    <source>
        <dbReference type="SAM" id="MobiDB-lite"/>
    </source>
</evidence>
<evidence type="ECO:0000313" key="4">
    <source>
        <dbReference type="Proteomes" id="UP000245802"/>
    </source>
</evidence>
<feature type="region of interest" description="Disordered" evidence="1">
    <location>
        <begin position="77"/>
        <end position="99"/>
    </location>
</feature>
<evidence type="ECO:0000259" key="2">
    <source>
        <dbReference type="PROSITE" id="PS50943"/>
    </source>
</evidence>
<dbReference type="InterPro" id="IPR010982">
    <property type="entry name" value="Lambda_DNA-bd_dom_sf"/>
</dbReference>
<dbReference type="AlphaFoldDB" id="A0A2Z3H3C6"/>
<dbReference type="SUPFAM" id="SSF47413">
    <property type="entry name" value="lambda repressor-like DNA-binding domains"/>
    <property type="match status" value="1"/>
</dbReference>
<gene>
    <name evidence="3" type="ORF">C1280_21820</name>
</gene>
<sequence>MSTELDTNPVDGGTDLIAVLKDVVKQSGLSLNKIATESGLNQSQLHRFVTGERTLSLVSAAKLFAYFKLEIVVPTPLTPESATSQTPPQLASPAKKPKK</sequence>
<dbReference type="KEGG" id="gog:C1280_21820"/>
<dbReference type="Gene3D" id="1.10.260.40">
    <property type="entry name" value="lambda repressor-like DNA-binding domains"/>
    <property type="match status" value="1"/>
</dbReference>
<dbReference type="Pfam" id="PF01381">
    <property type="entry name" value="HTH_3"/>
    <property type="match status" value="1"/>
</dbReference>
<dbReference type="PROSITE" id="PS50943">
    <property type="entry name" value="HTH_CROC1"/>
    <property type="match status" value="1"/>
</dbReference>
<dbReference type="InterPro" id="IPR001387">
    <property type="entry name" value="Cro/C1-type_HTH"/>
</dbReference>
<accession>A0A2Z3H3C6</accession>
<dbReference type="Proteomes" id="UP000245802">
    <property type="component" value="Chromosome"/>
</dbReference>
<dbReference type="EMBL" id="CP025958">
    <property type="protein sequence ID" value="AWM39361.1"/>
    <property type="molecule type" value="Genomic_DNA"/>
</dbReference>
<feature type="domain" description="HTH cro/C1-type" evidence="2">
    <location>
        <begin position="20"/>
        <end position="74"/>
    </location>
</feature>
<evidence type="ECO:0000313" key="3">
    <source>
        <dbReference type="EMBL" id="AWM39361.1"/>
    </source>
</evidence>
<dbReference type="SMART" id="SM00530">
    <property type="entry name" value="HTH_XRE"/>
    <property type="match status" value="1"/>
</dbReference>
<name>A0A2Z3H3C6_9BACT</name>
<dbReference type="RefSeq" id="WP_010033852.1">
    <property type="nucleotide sequence ID" value="NZ_CP025958.1"/>
</dbReference>
<keyword evidence="4" id="KW-1185">Reference proteome</keyword>
<feature type="compositionally biased region" description="Polar residues" evidence="1">
    <location>
        <begin position="78"/>
        <end position="89"/>
    </location>
</feature>